<dbReference type="PRINTS" id="PR01994">
    <property type="entry name" value="ANTIREPRESSR"/>
</dbReference>
<evidence type="ECO:0000259" key="1">
    <source>
        <dbReference type="Pfam" id="PF10547"/>
    </source>
</evidence>
<keyword evidence="3" id="KW-1185">Reference proteome</keyword>
<reference evidence="2 3" key="1">
    <citation type="submission" date="2018-06" db="EMBL/GenBank/DDBJ databases">
        <title>Genomic Encyclopedia of Type Strains, Phase III (KMG-III): the genomes of soil and plant-associated and newly described type strains.</title>
        <authorList>
            <person name="Whitman W."/>
        </authorList>
    </citation>
    <scope>NUCLEOTIDE SEQUENCE [LARGE SCALE GENOMIC DNA]</scope>
    <source>
        <strain evidence="2 3">CECT 5889</strain>
    </source>
</reference>
<dbReference type="Pfam" id="PF10547">
    <property type="entry name" value="P22_AR_N"/>
    <property type="match status" value="1"/>
</dbReference>
<gene>
    <name evidence="2" type="ORF">DFP82_10643</name>
</gene>
<dbReference type="InterPro" id="IPR018875">
    <property type="entry name" value="Antirepressor_Ant_N"/>
</dbReference>
<dbReference type="RefSeq" id="WP_220034733.1">
    <property type="nucleotide sequence ID" value="NZ_QJSU01000006.1"/>
</dbReference>
<dbReference type="AlphaFoldDB" id="A0A2V4UIF9"/>
<name>A0A2V4UIF9_9GAMM</name>
<evidence type="ECO:0000313" key="3">
    <source>
        <dbReference type="Proteomes" id="UP000247746"/>
    </source>
</evidence>
<organism evidence="2 3">
    <name type="scientific">Psychrobacter fozii</name>
    <dbReference type="NCBI Taxonomy" id="198480"/>
    <lineage>
        <taxon>Bacteria</taxon>
        <taxon>Pseudomonadati</taxon>
        <taxon>Pseudomonadota</taxon>
        <taxon>Gammaproteobacteria</taxon>
        <taxon>Moraxellales</taxon>
        <taxon>Moraxellaceae</taxon>
        <taxon>Psychrobacter</taxon>
    </lineage>
</organism>
<comment type="caution">
    <text evidence="2">The sequence shown here is derived from an EMBL/GenBank/DDBJ whole genome shotgun (WGS) entry which is preliminary data.</text>
</comment>
<dbReference type="EMBL" id="QJSU01000006">
    <property type="protein sequence ID" value="PYE38639.1"/>
    <property type="molecule type" value="Genomic_DNA"/>
</dbReference>
<protein>
    <submittedName>
        <fullName evidence="2">P22-like antirepressor protein</fullName>
    </submittedName>
</protein>
<dbReference type="Proteomes" id="UP000247746">
    <property type="component" value="Unassembled WGS sequence"/>
</dbReference>
<evidence type="ECO:0000313" key="2">
    <source>
        <dbReference type="EMBL" id="PYE38639.1"/>
    </source>
</evidence>
<proteinExistence type="predicted"/>
<feature type="domain" description="Antirepressor protein ant N-terminal" evidence="1">
    <location>
        <begin position="6"/>
        <end position="114"/>
    </location>
</feature>
<accession>A0A2V4UIF9</accession>
<sequence>MTYPINVSFYDDELVVINHNGEPYVPIKPIVENMGLDWKDQNRKVKARFESTVTILTTVAEDGKSREMICLPLRKLSGWLMTISPNKAKNEVEDKIIRYQNECDDVLWQYWAGKHQRIQEALNNVFIQENISQAKGSFHGKGLSSRKQEKQTNQRTILYLQTLIQPELTNFKTATKAVF</sequence>